<gene>
    <name evidence="2" type="ORF">SARC_07922</name>
</gene>
<feature type="compositionally biased region" description="Polar residues" evidence="1">
    <location>
        <begin position="147"/>
        <end position="181"/>
    </location>
</feature>
<evidence type="ECO:0000256" key="1">
    <source>
        <dbReference type="SAM" id="MobiDB-lite"/>
    </source>
</evidence>
<protein>
    <submittedName>
        <fullName evidence="2">Uncharacterized protein</fullName>
    </submittedName>
</protein>
<reference evidence="2 3" key="1">
    <citation type="submission" date="2011-02" db="EMBL/GenBank/DDBJ databases">
        <title>The Genome Sequence of Sphaeroforma arctica JP610.</title>
        <authorList>
            <consortium name="The Broad Institute Genome Sequencing Platform"/>
            <person name="Russ C."/>
            <person name="Cuomo C."/>
            <person name="Young S.K."/>
            <person name="Zeng Q."/>
            <person name="Gargeya S."/>
            <person name="Alvarado L."/>
            <person name="Berlin A."/>
            <person name="Chapman S.B."/>
            <person name="Chen Z."/>
            <person name="Freedman E."/>
            <person name="Gellesch M."/>
            <person name="Goldberg J."/>
            <person name="Griggs A."/>
            <person name="Gujja S."/>
            <person name="Heilman E."/>
            <person name="Heiman D."/>
            <person name="Howarth C."/>
            <person name="Mehta T."/>
            <person name="Neiman D."/>
            <person name="Pearson M."/>
            <person name="Roberts A."/>
            <person name="Saif S."/>
            <person name="Shea T."/>
            <person name="Shenoy N."/>
            <person name="Sisk P."/>
            <person name="Stolte C."/>
            <person name="Sykes S."/>
            <person name="White J."/>
            <person name="Yandava C."/>
            <person name="Burger G."/>
            <person name="Gray M.W."/>
            <person name="Holland P.W.H."/>
            <person name="King N."/>
            <person name="Lang F.B.F."/>
            <person name="Roger A.J."/>
            <person name="Ruiz-Trillo I."/>
            <person name="Haas B."/>
            <person name="Nusbaum C."/>
            <person name="Birren B."/>
        </authorList>
    </citation>
    <scope>NUCLEOTIDE SEQUENCE [LARGE SCALE GENOMIC DNA]</scope>
    <source>
        <strain evidence="2 3">JP610</strain>
    </source>
</reference>
<feature type="non-terminal residue" evidence="2">
    <location>
        <position position="200"/>
    </location>
</feature>
<dbReference type="GeneID" id="25908426"/>
<keyword evidence="3" id="KW-1185">Reference proteome</keyword>
<sequence length="200" mass="22338">MTGTKTRPLPMVGKQACDQLLKRLIGALRRLTVLRKKVKTALAKEPASEDDKKVKIHVELTRLLSKAQFSIKTLDRLRQSPDWISDQEGLLNALMHVQGATENIPLNQEQLRQLRELSPTDIDTSTPQDSDQATVDEDFLETQAAPTVQQHWAPQYSTQAGSTPTIQLPDTGANNMKQISPVNRRIGRTKPVPQVAPYDN</sequence>
<dbReference type="RefSeq" id="XP_014153597.1">
    <property type="nucleotide sequence ID" value="XM_014298122.1"/>
</dbReference>
<dbReference type="AlphaFoldDB" id="A0A0L0FSH7"/>
<name>A0A0L0FSH7_9EUKA</name>
<feature type="region of interest" description="Disordered" evidence="1">
    <location>
        <begin position="147"/>
        <end position="200"/>
    </location>
</feature>
<dbReference type="EMBL" id="KQ242261">
    <property type="protein sequence ID" value="KNC79695.1"/>
    <property type="molecule type" value="Genomic_DNA"/>
</dbReference>
<accession>A0A0L0FSH7</accession>
<evidence type="ECO:0000313" key="2">
    <source>
        <dbReference type="EMBL" id="KNC79695.1"/>
    </source>
</evidence>
<proteinExistence type="predicted"/>
<evidence type="ECO:0000313" key="3">
    <source>
        <dbReference type="Proteomes" id="UP000054560"/>
    </source>
</evidence>
<organism evidence="2 3">
    <name type="scientific">Sphaeroforma arctica JP610</name>
    <dbReference type="NCBI Taxonomy" id="667725"/>
    <lineage>
        <taxon>Eukaryota</taxon>
        <taxon>Ichthyosporea</taxon>
        <taxon>Ichthyophonida</taxon>
        <taxon>Sphaeroforma</taxon>
    </lineage>
</organism>
<dbReference type="Proteomes" id="UP000054560">
    <property type="component" value="Unassembled WGS sequence"/>
</dbReference>